<reference evidence="1 2" key="1">
    <citation type="journal article" date="2018" name="Int. J. Syst. Evol. Microbiol.">
        <title>Methylomusa anaerophila gen. nov., sp. nov., an anaerobic methanol-utilizing bacterium isolated from a microbial fuel cell.</title>
        <authorList>
            <person name="Amano N."/>
            <person name="Yamamuro A."/>
            <person name="Miyahara M."/>
            <person name="Kouzuma A."/>
            <person name="Abe T."/>
            <person name="Watanabe K."/>
        </authorList>
    </citation>
    <scope>NUCLEOTIDE SEQUENCE [LARGE SCALE GENOMIC DNA]</scope>
    <source>
        <strain evidence="1 2">MMFC1</strain>
    </source>
</reference>
<protein>
    <submittedName>
        <fullName evidence="1">Uncharacterized protein</fullName>
    </submittedName>
</protein>
<gene>
    <name evidence="1" type="ORF">MAMMFC1_02795</name>
</gene>
<dbReference type="EMBL" id="AP018449">
    <property type="protein sequence ID" value="BBB92110.1"/>
    <property type="molecule type" value="Genomic_DNA"/>
</dbReference>
<proteinExistence type="predicted"/>
<dbReference type="OrthoDB" id="1683339at2"/>
<dbReference type="KEGG" id="mana:MAMMFC1_02795"/>
<organism evidence="1 2">
    <name type="scientific">Methylomusa anaerophila</name>
    <dbReference type="NCBI Taxonomy" id="1930071"/>
    <lineage>
        <taxon>Bacteria</taxon>
        <taxon>Bacillati</taxon>
        <taxon>Bacillota</taxon>
        <taxon>Negativicutes</taxon>
        <taxon>Selenomonadales</taxon>
        <taxon>Sporomusaceae</taxon>
        <taxon>Methylomusa</taxon>
    </lineage>
</organism>
<dbReference type="RefSeq" id="WP_126309050.1">
    <property type="nucleotide sequence ID" value="NZ_AP018449.1"/>
</dbReference>
<evidence type="ECO:0000313" key="2">
    <source>
        <dbReference type="Proteomes" id="UP000276437"/>
    </source>
</evidence>
<dbReference type="Proteomes" id="UP000276437">
    <property type="component" value="Chromosome"/>
</dbReference>
<sequence length="110" mass="11510">MALKPDFENVLTVFVYLNLPVLMNPGNAINIVVSAVPIPTPPTTATGTIQTLVISPDLLLALQTASLNSFTDLGLPKDIEEIAKNFFALLSPVISVTATSTVVSSAATTQ</sequence>
<dbReference type="AlphaFoldDB" id="A0A348AM12"/>
<name>A0A348AM12_9FIRM</name>
<evidence type="ECO:0000313" key="1">
    <source>
        <dbReference type="EMBL" id="BBB92110.1"/>
    </source>
</evidence>
<accession>A0A348AM12</accession>
<keyword evidence="2" id="KW-1185">Reference proteome</keyword>